<comment type="caution">
    <text evidence="1">The sequence shown here is derived from an EMBL/GenBank/DDBJ whole genome shotgun (WGS) entry which is preliminary data.</text>
</comment>
<reference evidence="1" key="1">
    <citation type="submission" date="2023-04" db="EMBL/GenBank/DDBJ databases">
        <title>Candida boidinii NBRC 1967.</title>
        <authorList>
            <person name="Ichikawa N."/>
            <person name="Sato H."/>
            <person name="Tonouchi N."/>
        </authorList>
    </citation>
    <scope>NUCLEOTIDE SEQUENCE</scope>
    <source>
        <strain evidence="1">NBRC 1967</strain>
    </source>
</reference>
<gene>
    <name evidence="1" type="ORF">Cboi01_000567800</name>
</gene>
<dbReference type="EMBL" id="BSXV01004617">
    <property type="protein sequence ID" value="GMF00882.1"/>
    <property type="molecule type" value="Genomic_DNA"/>
</dbReference>
<evidence type="ECO:0000313" key="2">
    <source>
        <dbReference type="Proteomes" id="UP001165101"/>
    </source>
</evidence>
<organism evidence="1 2">
    <name type="scientific">Candida boidinii</name>
    <name type="common">Yeast</name>
    <dbReference type="NCBI Taxonomy" id="5477"/>
    <lineage>
        <taxon>Eukaryota</taxon>
        <taxon>Fungi</taxon>
        <taxon>Dikarya</taxon>
        <taxon>Ascomycota</taxon>
        <taxon>Saccharomycotina</taxon>
        <taxon>Pichiomycetes</taxon>
        <taxon>Pichiales</taxon>
        <taxon>Pichiaceae</taxon>
        <taxon>Ogataea</taxon>
        <taxon>Ogataea/Candida clade</taxon>
    </lineage>
</organism>
<sequence length="432" mass="50627">MLEVNIGSEDLDSLQIEFLKTDEDRLRSIQNSYIKKYDIECHDEEGEGEKEGEIIDNFEIVDNIESILFNIEDKGKISKYTRYEVYIPYFFPPDISNTELDISFGINFKRGEIEFSNYLRKSVDTMLSISVSVQDIFRGLDLFTNFSIGPPKYNSPLRLNGVSLKSINQDHSNNESNLKVTSWNQEGLKGIVAFGDQCATFFYKISKKQNDSDSGIMKSKDKKFKISNDLLVLNIEYYLIQEECYNILKYLFKDKIKKNFKIFQRLNKYFNLLNKFFKNLKIRVNHYAQTNYLIIYKPEYSEYNNLIFNKIKNASDLKLVLSELDEFLIDFIKPEKYDNGNGNDNDSVVGFLIDKSLREKSNVPRHQLNIDVSLPLIHIVHNVELEFERRHQYVVGEPIKVEVIVNSNTSWFKDSSEGREDQANLRVWVRSY</sequence>
<proteinExistence type="predicted"/>
<protein>
    <submittedName>
        <fullName evidence="1">Unnamed protein product</fullName>
    </submittedName>
</protein>
<accession>A0ACB5U3T1</accession>
<name>A0ACB5U3T1_CANBO</name>
<dbReference type="Proteomes" id="UP001165101">
    <property type="component" value="Unassembled WGS sequence"/>
</dbReference>
<keyword evidence="2" id="KW-1185">Reference proteome</keyword>
<evidence type="ECO:0000313" key="1">
    <source>
        <dbReference type="EMBL" id="GMF00882.1"/>
    </source>
</evidence>